<dbReference type="PROSITE" id="PS00107">
    <property type="entry name" value="PROTEIN_KINASE_ATP"/>
    <property type="match status" value="1"/>
</dbReference>
<evidence type="ECO:0000256" key="2">
    <source>
        <dbReference type="ARBA" id="ARBA00022737"/>
    </source>
</evidence>
<reference evidence="10" key="1">
    <citation type="submission" date="2023-03" db="EMBL/GenBank/DDBJ databases">
        <authorList>
            <person name="Steffen K."/>
            <person name="Cardenas P."/>
        </authorList>
    </citation>
    <scope>NUCLEOTIDE SEQUENCE</scope>
</reference>
<dbReference type="Gene3D" id="2.120.10.30">
    <property type="entry name" value="TolB, C-terminal domain"/>
    <property type="match status" value="2"/>
</dbReference>
<keyword evidence="7" id="KW-0547">Nucleotide-binding</keyword>
<keyword evidence="7" id="KW-0067">ATP-binding</keyword>
<dbReference type="SUPFAM" id="SSF56112">
    <property type="entry name" value="Protein kinase-like (PK-like)"/>
    <property type="match status" value="1"/>
</dbReference>
<dbReference type="InterPro" id="IPR000719">
    <property type="entry name" value="Prot_kinase_dom"/>
</dbReference>
<dbReference type="InterPro" id="IPR017441">
    <property type="entry name" value="Protein_kinase_ATP_BS"/>
</dbReference>
<evidence type="ECO:0000313" key="11">
    <source>
        <dbReference type="Proteomes" id="UP001174909"/>
    </source>
</evidence>
<evidence type="ECO:0000256" key="6">
    <source>
        <dbReference type="PROSITE-ProRule" id="PRU00504"/>
    </source>
</evidence>
<dbReference type="InterPro" id="IPR001298">
    <property type="entry name" value="Filamin/ABP280_rpt"/>
</dbReference>
<proteinExistence type="predicted"/>
<gene>
    <name evidence="10" type="ORF">GBAR_LOCUS15818</name>
</gene>
<feature type="region of interest" description="Disordered" evidence="8">
    <location>
        <begin position="396"/>
        <end position="430"/>
    </location>
</feature>
<protein>
    <submittedName>
        <fullName evidence="10">E3 ubiquitin-protein ligase TRIM71</fullName>
    </submittedName>
</protein>
<dbReference type="PROSITE" id="PS50011">
    <property type="entry name" value="PROTEIN_KINASE_DOM"/>
    <property type="match status" value="1"/>
</dbReference>
<dbReference type="InterPro" id="IPR011042">
    <property type="entry name" value="6-blade_b-propeller_TolB-like"/>
</dbReference>
<dbReference type="Pfam" id="PF00069">
    <property type="entry name" value="Pkinase"/>
    <property type="match status" value="1"/>
</dbReference>
<name>A0AA35SD36_GEOBA</name>
<dbReference type="AlphaFoldDB" id="A0AA35SD36"/>
<dbReference type="Pfam" id="PF00630">
    <property type="entry name" value="Filamin"/>
    <property type="match status" value="1"/>
</dbReference>
<keyword evidence="11" id="KW-1185">Reference proteome</keyword>
<dbReference type="EMBL" id="CASHTH010002297">
    <property type="protein sequence ID" value="CAI8027778.1"/>
    <property type="molecule type" value="Genomic_DNA"/>
</dbReference>
<evidence type="ECO:0000256" key="8">
    <source>
        <dbReference type="SAM" id="MobiDB-lite"/>
    </source>
</evidence>
<dbReference type="InterPro" id="IPR001258">
    <property type="entry name" value="NHL_repeat"/>
</dbReference>
<dbReference type="PROSITE" id="PS51125">
    <property type="entry name" value="NHL"/>
    <property type="match status" value="1"/>
</dbReference>
<dbReference type="InterPro" id="IPR013783">
    <property type="entry name" value="Ig-like_fold"/>
</dbReference>
<keyword evidence="3" id="KW-0863">Zinc-finger</keyword>
<feature type="domain" description="Protein kinase" evidence="9">
    <location>
        <begin position="21"/>
        <end position="322"/>
    </location>
</feature>
<keyword evidence="4" id="KW-0862">Zinc</keyword>
<comment type="caution">
    <text evidence="10">The sequence shown here is derived from an EMBL/GenBank/DDBJ whole genome shotgun (WGS) entry which is preliminary data.</text>
</comment>
<dbReference type="Gene3D" id="1.10.510.10">
    <property type="entry name" value="Transferase(Phosphotransferase) domain 1"/>
    <property type="match status" value="1"/>
</dbReference>
<dbReference type="InterPro" id="IPR051681">
    <property type="entry name" value="Ser/Thr_Kinases-Pseudokinases"/>
</dbReference>
<evidence type="ECO:0000313" key="10">
    <source>
        <dbReference type="EMBL" id="CAI8027778.1"/>
    </source>
</evidence>
<sequence length="871" mass="98203">MAEEFLRDHPGLRPFVLSDVQLTGTRIGGGAYGKVEEVVVPVGAAAKTIYPILQEGDATTAGLPKAATQFVRECQLMSTLRHPNIVQFLGVAFFPGSRLPALVMERLLTSLHDLLAPDPSPPSGAVTPLSFFSMALKCSVLHNVACGLAYLHERSSPVIHRDLSARNVLLDSEMVAKIADLGVARIVPHVRAAATMTKGPGASVYMPPEAFAPSRSNIEKSKYDASIDVFSLGVVTIFAIGEVFPCDPLEHNYFDEKSGVLLGRTELQRRSHYMRNVNEQLRACGQLRGDHPLIRLIQQCLHNLPAKRPGIGEVLRLLDEAIAGFRDEGSERNKRELVRALQTQPRNQNLERVLRDLVTENAHLQSRVQTELAATQQQLRRKEEHLQATEREMQTLRQELTDRDREIARKDEESEREKQTHRQELKRKEVDLAETRQQLIQKDQETEREKQTLRQELIRKEVDLAKTQRQLTQKEEQFQTSEREKQIIQQQLTRKRTELTRNKAELTRKKAEVVRAEETIWREQQQIQEMRQRETELVLATDREIALLQQQLGEKSASYTCQVSGPGLTSATVNQPTHVLVQLTDSSGRPYSLPLNVTAQLELVSKATRTTTKWPNESRVSVAMTSPSQYEVSYTPVSRGQHKLHVQVNDREINGSPFTVTVYPDPRQLGHPVRTVTGLARPYGIAFNSHQEMIVSECLGHGVSIFDIRGQKIRTFGSCGDSPDQMEYPAGIATDDTDNIYVCSQHKLQKFTSSGELIICIGRRGSKEGEFYEPCGVTLYDNQVYVCDRDNHRIQVFDLDLNFVQSIGSHGKGRSQFNAPHDVKFDTAGNMYVAEYSNRESASNGHQWPIHTSIWSGRRGKTAWAIRSSYC</sequence>
<evidence type="ECO:0000256" key="3">
    <source>
        <dbReference type="ARBA" id="ARBA00022771"/>
    </source>
</evidence>
<feature type="binding site" evidence="7">
    <location>
        <position position="47"/>
    </location>
    <ligand>
        <name>ATP</name>
        <dbReference type="ChEBI" id="CHEBI:30616"/>
    </ligand>
</feature>
<evidence type="ECO:0000256" key="1">
    <source>
        <dbReference type="ARBA" id="ARBA00022723"/>
    </source>
</evidence>
<dbReference type="Gene3D" id="3.30.200.20">
    <property type="entry name" value="Phosphorylase Kinase, domain 1"/>
    <property type="match status" value="1"/>
</dbReference>
<dbReference type="PANTHER" id="PTHR44329:SF289">
    <property type="entry name" value="SERINE_THREONINE-PROTEIN KINASE VIK"/>
    <property type="match status" value="1"/>
</dbReference>
<dbReference type="InterPro" id="IPR017868">
    <property type="entry name" value="Filamin/ABP280_repeat-like"/>
</dbReference>
<organism evidence="10 11">
    <name type="scientific">Geodia barretti</name>
    <name type="common">Barrett's horny sponge</name>
    <dbReference type="NCBI Taxonomy" id="519541"/>
    <lineage>
        <taxon>Eukaryota</taxon>
        <taxon>Metazoa</taxon>
        <taxon>Porifera</taxon>
        <taxon>Demospongiae</taxon>
        <taxon>Heteroscleromorpha</taxon>
        <taxon>Tetractinellida</taxon>
        <taxon>Astrophorina</taxon>
        <taxon>Geodiidae</taxon>
        <taxon>Geodia</taxon>
    </lineage>
</organism>
<dbReference type="Gene3D" id="2.60.40.10">
    <property type="entry name" value="Immunoglobulins"/>
    <property type="match status" value="1"/>
</dbReference>
<dbReference type="GO" id="GO:0008270">
    <property type="term" value="F:zinc ion binding"/>
    <property type="evidence" value="ECO:0007669"/>
    <property type="project" value="UniProtKB-KW"/>
</dbReference>
<dbReference type="PROSITE" id="PS00109">
    <property type="entry name" value="PROTEIN_KINASE_TYR"/>
    <property type="match status" value="1"/>
</dbReference>
<dbReference type="InterPro" id="IPR008266">
    <property type="entry name" value="Tyr_kinase_AS"/>
</dbReference>
<dbReference type="GO" id="GO:0004674">
    <property type="term" value="F:protein serine/threonine kinase activity"/>
    <property type="evidence" value="ECO:0007669"/>
    <property type="project" value="TreeGrafter"/>
</dbReference>
<evidence type="ECO:0000256" key="4">
    <source>
        <dbReference type="ARBA" id="ARBA00022833"/>
    </source>
</evidence>
<dbReference type="CDD" id="cd05819">
    <property type="entry name" value="NHL"/>
    <property type="match status" value="1"/>
</dbReference>
<dbReference type="Proteomes" id="UP001174909">
    <property type="component" value="Unassembled WGS sequence"/>
</dbReference>
<dbReference type="PANTHER" id="PTHR44329">
    <property type="entry name" value="SERINE/THREONINE-PROTEIN KINASE TNNI3K-RELATED"/>
    <property type="match status" value="1"/>
</dbReference>
<dbReference type="SUPFAM" id="SSF81296">
    <property type="entry name" value="E set domains"/>
    <property type="match status" value="1"/>
</dbReference>
<dbReference type="InterPro" id="IPR014756">
    <property type="entry name" value="Ig_E-set"/>
</dbReference>
<dbReference type="SUPFAM" id="SSF63825">
    <property type="entry name" value="YWTD domain"/>
    <property type="match status" value="1"/>
</dbReference>
<keyword evidence="2" id="KW-0677">Repeat</keyword>
<evidence type="ECO:0000259" key="9">
    <source>
        <dbReference type="PROSITE" id="PS50011"/>
    </source>
</evidence>
<dbReference type="SMART" id="SM00557">
    <property type="entry name" value="IG_FLMN"/>
    <property type="match status" value="1"/>
</dbReference>
<feature type="repeat" description="NHL" evidence="6">
    <location>
        <begin position="761"/>
        <end position="800"/>
    </location>
</feature>
<keyword evidence="1" id="KW-0479">Metal-binding</keyword>
<dbReference type="InterPro" id="IPR011009">
    <property type="entry name" value="Kinase-like_dom_sf"/>
</dbReference>
<accession>A0AA35SD36</accession>
<evidence type="ECO:0000256" key="5">
    <source>
        <dbReference type="PROSITE-ProRule" id="PRU00087"/>
    </source>
</evidence>
<dbReference type="GO" id="GO:0005524">
    <property type="term" value="F:ATP binding"/>
    <property type="evidence" value="ECO:0007669"/>
    <property type="project" value="UniProtKB-UniRule"/>
</dbReference>
<feature type="repeat" description="Filamin" evidence="5">
    <location>
        <begin position="553"/>
        <end position="662"/>
    </location>
</feature>
<dbReference type="PROSITE" id="PS50194">
    <property type="entry name" value="FILAMIN_REPEAT"/>
    <property type="match status" value="1"/>
</dbReference>
<dbReference type="Pfam" id="PF01436">
    <property type="entry name" value="NHL"/>
    <property type="match status" value="1"/>
</dbReference>
<evidence type="ECO:0000256" key="7">
    <source>
        <dbReference type="PROSITE-ProRule" id="PRU10141"/>
    </source>
</evidence>